<evidence type="ECO:0000313" key="9">
    <source>
        <dbReference type="EMBL" id="OYQ19451.1"/>
    </source>
</evidence>
<keyword evidence="10" id="KW-1185">Reference proteome</keyword>
<feature type="transmembrane region" description="Helical" evidence="7">
    <location>
        <begin position="227"/>
        <end position="253"/>
    </location>
</feature>
<dbReference type="PROSITE" id="PS50928">
    <property type="entry name" value="ABC_TM1"/>
    <property type="match status" value="1"/>
</dbReference>
<comment type="subcellular location">
    <subcellularLocation>
        <location evidence="1 7">Cell membrane</location>
        <topology evidence="1 7">Multi-pass membrane protein</topology>
    </subcellularLocation>
</comment>
<evidence type="ECO:0000256" key="1">
    <source>
        <dbReference type="ARBA" id="ARBA00004651"/>
    </source>
</evidence>
<dbReference type="RefSeq" id="WP_094408556.1">
    <property type="nucleotide sequence ID" value="NZ_BMJZ01000004.1"/>
</dbReference>
<dbReference type="PANTHER" id="PTHR43163">
    <property type="entry name" value="DIPEPTIDE TRANSPORT SYSTEM PERMEASE PROTEIN DPPB-RELATED"/>
    <property type="match status" value="1"/>
</dbReference>
<dbReference type="InterPro" id="IPR045621">
    <property type="entry name" value="BPD_transp_1_N"/>
</dbReference>
<evidence type="ECO:0000256" key="5">
    <source>
        <dbReference type="ARBA" id="ARBA00022989"/>
    </source>
</evidence>
<proteinExistence type="inferred from homology"/>
<keyword evidence="4 7" id="KW-0812">Transmembrane</keyword>
<feature type="transmembrane region" description="Helical" evidence="7">
    <location>
        <begin position="135"/>
        <end position="157"/>
    </location>
</feature>
<evidence type="ECO:0000313" key="10">
    <source>
        <dbReference type="Proteomes" id="UP000216361"/>
    </source>
</evidence>
<reference evidence="9 10" key="1">
    <citation type="submission" date="2017-07" db="EMBL/GenBank/DDBJ databases">
        <title>Elstera cyanobacteriorum sp. nov., a novel bacterium isolated from cyanobacterial aggregates in a eutrophic lake.</title>
        <authorList>
            <person name="Cai H."/>
        </authorList>
    </citation>
    <scope>NUCLEOTIDE SEQUENCE [LARGE SCALE GENOMIC DNA]</scope>
    <source>
        <strain evidence="9 10">TH019</strain>
    </source>
</reference>
<accession>A0A255XRE0</accession>
<dbReference type="EMBL" id="NOXS01000031">
    <property type="protein sequence ID" value="OYQ19451.1"/>
    <property type="molecule type" value="Genomic_DNA"/>
</dbReference>
<dbReference type="GO" id="GO:0055085">
    <property type="term" value="P:transmembrane transport"/>
    <property type="evidence" value="ECO:0007669"/>
    <property type="project" value="InterPro"/>
</dbReference>
<dbReference type="OrthoDB" id="7834831at2"/>
<dbReference type="Pfam" id="PF19300">
    <property type="entry name" value="BPD_transp_1_N"/>
    <property type="match status" value="1"/>
</dbReference>
<dbReference type="InterPro" id="IPR000515">
    <property type="entry name" value="MetI-like"/>
</dbReference>
<dbReference type="PANTHER" id="PTHR43163:SF3">
    <property type="entry name" value="PEPTIDE ABC TRANSPORTER PERMEASE PROTEIN"/>
    <property type="match status" value="1"/>
</dbReference>
<evidence type="ECO:0000256" key="3">
    <source>
        <dbReference type="ARBA" id="ARBA00022475"/>
    </source>
</evidence>
<protein>
    <submittedName>
        <fullName evidence="9">Glutathione ABC transporter permease GsiC</fullName>
    </submittedName>
</protein>
<feature type="transmembrane region" description="Helical" evidence="7">
    <location>
        <begin position="273"/>
        <end position="299"/>
    </location>
</feature>
<evidence type="ECO:0000256" key="4">
    <source>
        <dbReference type="ARBA" id="ARBA00022692"/>
    </source>
</evidence>
<gene>
    <name evidence="9" type="ORF">CHR90_08515</name>
</gene>
<sequence>MLGYFLKRFALLLPVFLAMSMVIFAIVHLVPGDPIDHMLQIGSSVERRAELMAQLGFDKPLPVQYVLWLGRMLTGDFGTALILKQPVLDLILQNLPYSLALGGLSLAVAMTLGVATGALAAIFRDSWLDRAVMTLILLGSTVPAFWLGLLLILGFAVQLEWFPVSGARTWEALVLPVATISLGGIALVARVTRAAMGDIARQDFVMMLHAKGVPAWQIYLKHILRHALLPIVTLLALKIGWILGGAVTIEFVFARPGLGTLLINALSQRDYPLVQGCLLMLGCAVLLGTLLGDLVQVLMDPRMRDRIS</sequence>
<dbReference type="AlphaFoldDB" id="A0A255XRE0"/>
<evidence type="ECO:0000256" key="7">
    <source>
        <dbReference type="RuleBase" id="RU363032"/>
    </source>
</evidence>
<feature type="transmembrane region" description="Helical" evidence="7">
    <location>
        <begin position="169"/>
        <end position="189"/>
    </location>
</feature>
<evidence type="ECO:0000256" key="6">
    <source>
        <dbReference type="ARBA" id="ARBA00023136"/>
    </source>
</evidence>
<keyword evidence="5 7" id="KW-1133">Transmembrane helix</keyword>
<evidence type="ECO:0000259" key="8">
    <source>
        <dbReference type="PROSITE" id="PS50928"/>
    </source>
</evidence>
<organism evidence="9 10">
    <name type="scientific">Elstera cyanobacteriorum</name>
    <dbReference type="NCBI Taxonomy" id="2022747"/>
    <lineage>
        <taxon>Bacteria</taxon>
        <taxon>Pseudomonadati</taxon>
        <taxon>Pseudomonadota</taxon>
        <taxon>Alphaproteobacteria</taxon>
        <taxon>Rhodospirillales</taxon>
        <taxon>Rhodospirillaceae</taxon>
        <taxon>Elstera</taxon>
    </lineage>
</organism>
<keyword evidence="3" id="KW-1003">Cell membrane</keyword>
<feature type="transmembrane region" description="Helical" evidence="7">
    <location>
        <begin position="97"/>
        <end position="123"/>
    </location>
</feature>
<feature type="domain" description="ABC transmembrane type-1" evidence="8">
    <location>
        <begin position="95"/>
        <end position="292"/>
    </location>
</feature>
<comment type="similarity">
    <text evidence="7">Belongs to the binding-protein-dependent transport system permease family.</text>
</comment>
<comment type="caution">
    <text evidence="9">The sequence shown here is derived from an EMBL/GenBank/DDBJ whole genome shotgun (WGS) entry which is preliminary data.</text>
</comment>
<dbReference type="GO" id="GO:0005886">
    <property type="term" value="C:plasma membrane"/>
    <property type="evidence" value="ECO:0007669"/>
    <property type="project" value="UniProtKB-SubCell"/>
</dbReference>
<dbReference type="Gene3D" id="1.10.3720.10">
    <property type="entry name" value="MetI-like"/>
    <property type="match status" value="1"/>
</dbReference>
<keyword evidence="6 7" id="KW-0472">Membrane</keyword>
<keyword evidence="2 7" id="KW-0813">Transport</keyword>
<name>A0A255XRE0_9PROT</name>
<dbReference type="SUPFAM" id="SSF161098">
    <property type="entry name" value="MetI-like"/>
    <property type="match status" value="1"/>
</dbReference>
<dbReference type="Pfam" id="PF00528">
    <property type="entry name" value="BPD_transp_1"/>
    <property type="match status" value="1"/>
</dbReference>
<dbReference type="CDD" id="cd06261">
    <property type="entry name" value="TM_PBP2"/>
    <property type="match status" value="1"/>
</dbReference>
<evidence type="ECO:0000256" key="2">
    <source>
        <dbReference type="ARBA" id="ARBA00022448"/>
    </source>
</evidence>
<feature type="transmembrane region" description="Helical" evidence="7">
    <location>
        <begin position="9"/>
        <end position="30"/>
    </location>
</feature>
<dbReference type="Proteomes" id="UP000216361">
    <property type="component" value="Unassembled WGS sequence"/>
</dbReference>
<dbReference type="InterPro" id="IPR035906">
    <property type="entry name" value="MetI-like_sf"/>
</dbReference>